<dbReference type="Gene3D" id="3.10.330.20">
    <property type="match status" value="1"/>
</dbReference>
<evidence type="ECO:0000256" key="5">
    <source>
        <dbReference type="ARBA" id="ARBA00022691"/>
    </source>
</evidence>
<dbReference type="InterPro" id="IPR014816">
    <property type="entry name" value="tRNA_MeTrfase_Gcd14"/>
</dbReference>
<comment type="caution">
    <text evidence="12">The sequence shown here is derived from an EMBL/GenBank/DDBJ whole genome shotgun (WGS) entry which is preliminary data.</text>
</comment>
<keyword evidence="5 8" id="KW-0949">S-adenosyl-L-methionine</keyword>
<evidence type="ECO:0000313" key="12">
    <source>
        <dbReference type="EMBL" id="CAK0782864.1"/>
    </source>
</evidence>
<organism evidence="12 13">
    <name type="scientific">Coccomyxa viridis</name>
    <dbReference type="NCBI Taxonomy" id="1274662"/>
    <lineage>
        <taxon>Eukaryota</taxon>
        <taxon>Viridiplantae</taxon>
        <taxon>Chlorophyta</taxon>
        <taxon>core chlorophytes</taxon>
        <taxon>Trebouxiophyceae</taxon>
        <taxon>Trebouxiophyceae incertae sedis</taxon>
        <taxon>Coccomyxaceae</taxon>
        <taxon>Coccomyxa</taxon>
    </lineage>
</organism>
<dbReference type="InterPro" id="IPR029063">
    <property type="entry name" value="SAM-dependent_MTases_sf"/>
</dbReference>
<evidence type="ECO:0000256" key="10">
    <source>
        <dbReference type="SAM" id="MobiDB-lite"/>
    </source>
</evidence>
<dbReference type="PANTHER" id="PTHR12133:SF2">
    <property type="entry name" value="TRNA (ADENINE(58)-N(1))-METHYLTRANSFERASE CATALYTIC SUBUNIT TRMT61A"/>
    <property type="match status" value="1"/>
</dbReference>
<evidence type="ECO:0000256" key="8">
    <source>
        <dbReference type="PIRNR" id="PIRNR017269"/>
    </source>
</evidence>
<evidence type="ECO:0000256" key="6">
    <source>
        <dbReference type="ARBA" id="ARBA00022694"/>
    </source>
</evidence>
<dbReference type="EC" id="2.1.1.220" evidence="2 8"/>
<dbReference type="SUPFAM" id="SSF53335">
    <property type="entry name" value="S-adenosyl-L-methionine-dependent methyltransferases"/>
    <property type="match status" value="1"/>
</dbReference>
<evidence type="ECO:0000256" key="7">
    <source>
        <dbReference type="ARBA" id="ARBA00023242"/>
    </source>
</evidence>
<keyword evidence="3 8" id="KW-0489">Methyltransferase</keyword>
<dbReference type="GO" id="GO:0160107">
    <property type="term" value="F:tRNA (adenine(58)-N1)-methyltransferase activity"/>
    <property type="evidence" value="ECO:0007669"/>
    <property type="project" value="UniProtKB-EC"/>
</dbReference>
<comment type="similarity">
    <text evidence="8">Belongs to the class I-like SAM-binding methyltransferase superfamily. TRM61 family.</text>
</comment>
<feature type="region of interest" description="Disordered" evidence="10">
    <location>
        <begin position="272"/>
        <end position="330"/>
    </location>
</feature>
<dbReference type="Proteomes" id="UP001314263">
    <property type="component" value="Unassembled WGS sequence"/>
</dbReference>
<evidence type="ECO:0000256" key="2">
    <source>
        <dbReference type="ARBA" id="ARBA00012796"/>
    </source>
</evidence>
<feature type="compositionally biased region" description="Low complexity" evidence="10">
    <location>
        <begin position="298"/>
        <end position="316"/>
    </location>
</feature>
<dbReference type="GO" id="GO:0030488">
    <property type="term" value="P:tRNA methylation"/>
    <property type="evidence" value="ECO:0007669"/>
    <property type="project" value="InterPro"/>
</dbReference>
<dbReference type="PIRSF" id="PIRSF017269">
    <property type="entry name" value="GCD14"/>
    <property type="match status" value="1"/>
</dbReference>
<feature type="binding site" evidence="9">
    <location>
        <begin position="126"/>
        <end position="129"/>
    </location>
    <ligand>
        <name>S-adenosyl-L-methionine</name>
        <dbReference type="ChEBI" id="CHEBI:59789"/>
    </ligand>
</feature>
<reference evidence="12 13" key="1">
    <citation type="submission" date="2023-10" db="EMBL/GenBank/DDBJ databases">
        <authorList>
            <person name="Maclean D."/>
            <person name="Macfadyen A."/>
        </authorList>
    </citation>
    <scope>NUCLEOTIDE SEQUENCE [LARGE SCALE GENOMIC DNA]</scope>
</reference>
<dbReference type="GO" id="GO:0031515">
    <property type="term" value="C:tRNA (m1A) methyltransferase complex"/>
    <property type="evidence" value="ECO:0007669"/>
    <property type="project" value="UniProtKB-UniRule"/>
</dbReference>
<evidence type="ECO:0000256" key="4">
    <source>
        <dbReference type="ARBA" id="ARBA00022679"/>
    </source>
</evidence>
<evidence type="ECO:0000256" key="9">
    <source>
        <dbReference type="PIRSR" id="PIRSR017269-1"/>
    </source>
</evidence>
<feature type="binding site" evidence="9">
    <location>
        <position position="147"/>
    </location>
    <ligand>
        <name>S-adenosyl-L-methionine</name>
        <dbReference type="ChEBI" id="CHEBI:59789"/>
    </ligand>
</feature>
<dbReference type="Gene3D" id="3.40.50.150">
    <property type="entry name" value="Vaccinia Virus protein VP39"/>
    <property type="match status" value="1"/>
</dbReference>
<comment type="catalytic activity">
    <reaction evidence="8">
        <text>adenosine(58) in tRNA + S-adenosyl-L-methionine = N(1)-methyladenosine(58) in tRNA + S-adenosyl-L-homocysteine + H(+)</text>
        <dbReference type="Rhea" id="RHEA:43152"/>
        <dbReference type="Rhea" id="RHEA-COMP:10365"/>
        <dbReference type="Rhea" id="RHEA-COMP:10366"/>
        <dbReference type="ChEBI" id="CHEBI:15378"/>
        <dbReference type="ChEBI" id="CHEBI:57856"/>
        <dbReference type="ChEBI" id="CHEBI:59789"/>
        <dbReference type="ChEBI" id="CHEBI:74411"/>
        <dbReference type="ChEBI" id="CHEBI:74491"/>
        <dbReference type="EC" id="2.1.1.220"/>
    </reaction>
</comment>
<dbReference type="GO" id="GO:0005634">
    <property type="term" value="C:nucleus"/>
    <property type="evidence" value="ECO:0007669"/>
    <property type="project" value="UniProtKB-SubCell"/>
</dbReference>
<evidence type="ECO:0000259" key="11">
    <source>
        <dbReference type="Pfam" id="PF08704"/>
    </source>
</evidence>
<protein>
    <recommendedName>
        <fullName evidence="2 8">tRNA (adenine(58)-N(1))-methyltransferase</fullName>
        <ecNumber evidence="2 8">2.1.1.220</ecNumber>
    </recommendedName>
</protein>
<dbReference type="CDD" id="cd02440">
    <property type="entry name" value="AdoMet_MTases"/>
    <property type="match status" value="1"/>
</dbReference>
<dbReference type="Pfam" id="PF08704">
    <property type="entry name" value="GCD14"/>
    <property type="match status" value="1"/>
</dbReference>
<dbReference type="AlphaFoldDB" id="A0AAV1I655"/>
<name>A0AAV1I655_9CHLO</name>
<evidence type="ECO:0000313" key="13">
    <source>
        <dbReference type="Proteomes" id="UP001314263"/>
    </source>
</evidence>
<keyword evidence="13" id="KW-1185">Reference proteome</keyword>
<keyword evidence="6 8" id="KW-0819">tRNA processing</keyword>
<dbReference type="PANTHER" id="PTHR12133">
    <property type="entry name" value="TRNA (ADENINE(58)-N(1))-METHYLTRANSFERASE"/>
    <property type="match status" value="1"/>
</dbReference>
<sequence length="379" mass="40990">MLCNSQGDVPGSPSTRTIASGDLVIVYERFDSMKAYDVDASKTYHGRFGLFPVKEWIGKPFGSRVYAKSSAGGQQGWVYILAPTCELWTMVLRHRTQILYAADIAMICTFLELRPGCTVLESGTGSGSLTHALARAIAPTGHVHSFDFHHQRASEADTEMKSHGLGELVTVRQRNIEEDSFPEELHGKADALFLDLPRPWKVARSAEACLRPDGVFCSFSPCIEQVQRTCEALAACLFTAPRTMECLLRSYEVSNEKMVVDLARAEEALLHARKRKRSSKDGGSGGFKGRKQKTGADSEQAAPEAGEGASAPTASGVAPEQRLAAQQEGDGKEFQVLALPTAEARGHTGYLTFARRLIDPVLASPPSVASKEANGTSEA</sequence>
<dbReference type="InterPro" id="IPR049470">
    <property type="entry name" value="TRM61_C"/>
</dbReference>
<dbReference type="EMBL" id="CAUYUE010000007">
    <property type="protein sequence ID" value="CAK0782864.1"/>
    <property type="molecule type" value="Genomic_DNA"/>
</dbReference>
<feature type="binding site" evidence="9">
    <location>
        <position position="195"/>
    </location>
    <ligand>
        <name>S-adenosyl-L-methionine</name>
        <dbReference type="ChEBI" id="CHEBI:59789"/>
    </ligand>
</feature>
<proteinExistence type="inferred from homology"/>
<dbReference type="PROSITE" id="PS51620">
    <property type="entry name" value="SAM_TRM61"/>
    <property type="match status" value="1"/>
</dbReference>
<evidence type="ECO:0000256" key="3">
    <source>
        <dbReference type="ARBA" id="ARBA00022603"/>
    </source>
</evidence>
<keyword evidence="7" id="KW-0539">Nucleus</keyword>
<evidence type="ECO:0000256" key="1">
    <source>
        <dbReference type="ARBA" id="ARBA00004123"/>
    </source>
</evidence>
<keyword evidence="4 8" id="KW-0808">Transferase</keyword>
<gene>
    <name evidence="12" type="ORF">CVIRNUC_006059</name>
</gene>
<accession>A0AAV1I655</accession>
<comment type="subcellular location">
    <subcellularLocation>
        <location evidence="1">Nucleus</location>
    </subcellularLocation>
</comment>
<feature type="domain" description="tRNA (adenine(58)-N(1))-methyltransferase catalytic subunit TRM61 C-terminal" evidence="11">
    <location>
        <begin position="76"/>
        <end position="355"/>
    </location>
</feature>